<dbReference type="EnsemblMetazoa" id="Aqu2.1.05383_001">
    <property type="protein sequence ID" value="Aqu2.1.05383_001"/>
    <property type="gene ID" value="Aqu2.1.05383"/>
</dbReference>
<protein>
    <submittedName>
        <fullName evidence="1">Uncharacterized protein</fullName>
    </submittedName>
</protein>
<sequence length="65" mass="7898">MNYVIIYYHQWVCQAKGNGTLIILQVRMYRCNLDQQDHLDKQLQVQLIHQTSQWRLKYHILLGNL</sequence>
<proteinExistence type="predicted"/>
<evidence type="ECO:0000313" key="1">
    <source>
        <dbReference type="EnsemblMetazoa" id="Aqu2.1.05383_001"/>
    </source>
</evidence>
<reference evidence="1" key="1">
    <citation type="submission" date="2017-05" db="UniProtKB">
        <authorList>
            <consortium name="EnsemblMetazoa"/>
        </authorList>
    </citation>
    <scope>IDENTIFICATION</scope>
</reference>
<name>A0A1X7STH5_AMPQE</name>
<dbReference type="AlphaFoldDB" id="A0A1X7STH5"/>
<dbReference type="InParanoid" id="A0A1X7STH5"/>
<accession>A0A1X7STH5</accession>
<organism evidence="1">
    <name type="scientific">Amphimedon queenslandica</name>
    <name type="common">Sponge</name>
    <dbReference type="NCBI Taxonomy" id="400682"/>
    <lineage>
        <taxon>Eukaryota</taxon>
        <taxon>Metazoa</taxon>
        <taxon>Porifera</taxon>
        <taxon>Demospongiae</taxon>
        <taxon>Heteroscleromorpha</taxon>
        <taxon>Haplosclerida</taxon>
        <taxon>Niphatidae</taxon>
        <taxon>Amphimedon</taxon>
    </lineage>
</organism>